<keyword evidence="8" id="KW-0067">ATP-binding</keyword>
<evidence type="ECO:0000256" key="4">
    <source>
        <dbReference type="ARBA" id="ARBA00022553"/>
    </source>
</evidence>
<keyword evidence="6" id="KW-0547">Nucleotide-binding</keyword>
<keyword evidence="11" id="KW-1185">Reference proteome</keyword>
<dbReference type="EC" id="2.7.13.3" evidence="2"/>
<dbReference type="EMBL" id="WHSB02000016">
    <property type="protein sequence ID" value="MCQ4633976.1"/>
    <property type="molecule type" value="Genomic_DNA"/>
</dbReference>
<evidence type="ECO:0000256" key="3">
    <source>
        <dbReference type="ARBA" id="ARBA00021740"/>
    </source>
</evidence>
<dbReference type="Proteomes" id="UP000996601">
    <property type="component" value="Unassembled WGS sequence"/>
</dbReference>
<dbReference type="SMART" id="SM00911">
    <property type="entry name" value="HWE_HK"/>
    <property type="match status" value="1"/>
</dbReference>
<dbReference type="Gene3D" id="3.30.450.20">
    <property type="entry name" value="PAS domain"/>
    <property type="match status" value="1"/>
</dbReference>
<dbReference type="InterPro" id="IPR036890">
    <property type="entry name" value="HATPase_C_sf"/>
</dbReference>
<proteinExistence type="predicted"/>
<dbReference type="PANTHER" id="PTHR41523:SF7">
    <property type="entry name" value="HISTIDINE KINASE"/>
    <property type="match status" value="1"/>
</dbReference>
<evidence type="ECO:0000313" key="10">
    <source>
        <dbReference type="EMBL" id="MCQ4633976.1"/>
    </source>
</evidence>
<dbReference type="SUPFAM" id="SSF55785">
    <property type="entry name" value="PYP-like sensor domain (PAS domain)"/>
    <property type="match status" value="1"/>
</dbReference>
<dbReference type="Pfam" id="PF07536">
    <property type="entry name" value="HWE_HK"/>
    <property type="match status" value="1"/>
</dbReference>
<evidence type="ECO:0000256" key="1">
    <source>
        <dbReference type="ARBA" id="ARBA00000085"/>
    </source>
</evidence>
<organism evidence="10 11">
    <name type="scientific">Shinella lacus</name>
    <dbReference type="NCBI Taxonomy" id="2654216"/>
    <lineage>
        <taxon>Bacteria</taxon>
        <taxon>Pseudomonadati</taxon>
        <taxon>Pseudomonadota</taxon>
        <taxon>Alphaproteobacteria</taxon>
        <taxon>Hyphomicrobiales</taxon>
        <taxon>Rhizobiaceae</taxon>
        <taxon>Shinella</taxon>
    </lineage>
</organism>
<dbReference type="InterPro" id="IPR011102">
    <property type="entry name" value="Sig_transdc_His_kinase_HWE"/>
</dbReference>
<evidence type="ECO:0000256" key="6">
    <source>
        <dbReference type="ARBA" id="ARBA00022741"/>
    </source>
</evidence>
<keyword evidence="4" id="KW-0597">Phosphoprotein</keyword>
<evidence type="ECO:0000313" key="11">
    <source>
        <dbReference type="Proteomes" id="UP000996601"/>
    </source>
</evidence>
<evidence type="ECO:0000259" key="9">
    <source>
        <dbReference type="SMART" id="SM00911"/>
    </source>
</evidence>
<comment type="caution">
    <text evidence="10">The sequence shown here is derived from an EMBL/GenBank/DDBJ whole genome shotgun (WGS) entry which is preliminary data.</text>
</comment>
<dbReference type="RefSeq" id="WP_256120589.1">
    <property type="nucleotide sequence ID" value="NZ_WHSB02000016.1"/>
</dbReference>
<evidence type="ECO:0000256" key="8">
    <source>
        <dbReference type="ARBA" id="ARBA00022840"/>
    </source>
</evidence>
<keyword evidence="7" id="KW-0418">Kinase</keyword>
<name>A0ABT1RFL0_9HYPH</name>
<evidence type="ECO:0000256" key="5">
    <source>
        <dbReference type="ARBA" id="ARBA00022679"/>
    </source>
</evidence>
<accession>A0ABT1RFL0</accession>
<dbReference type="SUPFAM" id="SSF55874">
    <property type="entry name" value="ATPase domain of HSP90 chaperone/DNA topoisomerase II/histidine kinase"/>
    <property type="match status" value="1"/>
</dbReference>
<dbReference type="Gene3D" id="3.30.565.10">
    <property type="entry name" value="Histidine kinase-like ATPase, C-terminal domain"/>
    <property type="match status" value="1"/>
</dbReference>
<evidence type="ECO:0000256" key="7">
    <source>
        <dbReference type="ARBA" id="ARBA00022777"/>
    </source>
</evidence>
<reference evidence="10" key="1">
    <citation type="submission" date="2021-07" db="EMBL/GenBank/DDBJ databases">
        <title>Shinella sp. nov., a novel member of the genus Shinella from water.</title>
        <authorList>
            <person name="Deng Y."/>
        </authorList>
    </citation>
    <scope>NUCLEOTIDE SEQUENCE</scope>
    <source>
        <strain evidence="10">CPCC 100929</strain>
    </source>
</reference>
<protein>
    <recommendedName>
        <fullName evidence="3">Blue-light-activated histidine kinase</fullName>
        <ecNumber evidence="2">2.7.13.3</ecNumber>
    </recommendedName>
</protein>
<dbReference type="Pfam" id="PF08448">
    <property type="entry name" value="PAS_4"/>
    <property type="match status" value="1"/>
</dbReference>
<feature type="domain" description="Signal transduction histidine kinase HWE region" evidence="9">
    <location>
        <begin position="144"/>
        <end position="222"/>
    </location>
</feature>
<dbReference type="InterPro" id="IPR035965">
    <property type="entry name" value="PAS-like_dom_sf"/>
</dbReference>
<gene>
    <name evidence="10" type="ORF">GB927_028350</name>
</gene>
<evidence type="ECO:0000256" key="2">
    <source>
        <dbReference type="ARBA" id="ARBA00012438"/>
    </source>
</evidence>
<dbReference type="CDD" id="cd00130">
    <property type="entry name" value="PAS"/>
    <property type="match status" value="1"/>
</dbReference>
<sequence length="326" mass="35901">MVLEDLYRLLRAGHVQAQGIVDTLTQPLVVLDQGFCVTNANNAFIDAFKVDRDDILGHSLFSLGNGQWDIADLRKLIAEIIPKTAAVVGYEVTHDFPTIGQRTFLVDARRLVHPDNNSTSILVLFEDVTESNRERAESDIILAETRHRMKNLFSVIRALAMQTQTEGYTAQEYRDAFLGRIDVALRAQEIAPGETSAEFGSLLDAAVAATGGNRIHIEAGPSATLPSPKVVPVSMMFHELATNALKYGALSVPDGRVRLSWRIEEGDGDRTMLVTEWREENGPTVRQPTRRGYGTELITATAKHLGGSAEQRFDPRGLTAIIKLPI</sequence>
<keyword evidence="5" id="KW-0808">Transferase</keyword>
<dbReference type="InterPro" id="IPR000014">
    <property type="entry name" value="PAS"/>
</dbReference>
<comment type="catalytic activity">
    <reaction evidence="1">
        <text>ATP + protein L-histidine = ADP + protein N-phospho-L-histidine.</text>
        <dbReference type="EC" id="2.7.13.3"/>
    </reaction>
</comment>
<dbReference type="InterPro" id="IPR013656">
    <property type="entry name" value="PAS_4"/>
</dbReference>
<dbReference type="PANTHER" id="PTHR41523">
    <property type="entry name" value="TWO-COMPONENT SYSTEM SENSOR PROTEIN"/>
    <property type="match status" value="1"/>
</dbReference>